<evidence type="ECO:0000256" key="1">
    <source>
        <dbReference type="SAM" id="MobiDB-lite"/>
    </source>
</evidence>
<feature type="transmembrane region" description="Helical" evidence="2">
    <location>
        <begin position="38"/>
        <end position="57"/>
    </location>
</feature>
<comment type="caution">
    <text evidence="3">The sequence shown here is derived from an EMBL/GenBank/DDBJ whole genome shotgun (WGS) entry which is preliminary data.</text>
</comment>
<organism evidence="3 4">
    <name type="scientific">Flavimobilis rhizosphaerae</name>
    <dbReference type="NCBI Taxonomy" id="2775421"/>
    <lineage>
        <taxon>Bacteria</taxon>
        <taxon>Bacillati</taxon>
        <taxon>Actinomycetota</taxon>
        <taxon>Actinomycetes</taxon>
        <taxon>Micrococcales</taxon>
        <taxon>Jonesiaceae</taxon>
        <taxon>Flavimobilis</taxon>
    </lineage>
</organism>
<accession>A0ABR9DN48</accession>
<keyword evidence="2" id="KW-0472">Membrane</keyword>
<feature type="region of interest" description="Disordered" evidence="1">
    <location>
        <begin position="1"/>
        <end position="32"/>
    </location>
</feature>
<evidence type="ECO:0000313" key="4">
    <source>
        <dbReference type="Proteomes" id="UP000642107"/>
    </source>
</evidence>
<reference evidence="3 4" key="1">
    <citation type="submission" date="2020-09" db="EMBL/GenBank/DDBJ databases">
        <title>Flavimobilis rhizosphaerae sp. nov., isolated from rhizosphere soil of Spartina alterniflora.</title>
        <authorList>
            <person name="Hanqin C."/>
        </authorList>
    </citation>
    <scope>NUCLEOTIDE SEQUENCE [LARGE SCALE GENOMIC DNA]</scope>
    <source>
        <strain evidence="3 4">GY 10621</strain>
    </source>
</reference>
<feature type="compositionally biased region" description="Low complexity" evidence="1">
    <location>
        <begin position="17"/>
        <end position="31"/>
    </location>
</feature>
<sequence length="226" mass="23711">MTHSGDAVATLPEGRTTDAAPSSSARTSSSPLGRGPRALIATLLVLPVVLGVAGWWVTTPRLEHGGFGWNNLYEDTARFPAENLVVVVTDPTGPDDTAYAWDILNEGPFPVTVASKDAPEGDRDIRRAGVLLTRIAPEGGTVTTGEPVRSLRLEPGESAKIEVRPMWSCGPSDGSVNYSAGVAEGISTIDVGVTTLGVTRTQTLQIPQTLFLMTTTDLAPGEAWGC</sequence>
<evidence type="ECO:0000313" key="3">
    <source>
        <dbReference type="EMBL" id="MBD9698543.1"/>
    </source>
</evidence>
<name>A0ABR9DN48_9MICO</name>
<dbReference type="Proteomes" id="UP000642107">
    <property type="component" value="Unassembled WGS sequence"/>
</dbReference>
<dbReference type="RefSeq" id="WP_192277940.1">
    <property type="nucleotide sequence ID" value="NZ_JACZDF010000002.1"/>
</dbReference>
<protein>
    <submittedName>
        <fullName evidence="3">Uncharacterized protein</fullName>
    </submittedName>
</protein>
<keyword evidence="2" id="KW-1133">Transmembrane helix</keyword>
<keyword evidence="2" id="KW-0812">Transmembrane</keyword>
<keyword evidence="4" id="KW-1185">Reference proteome</keyword>
<evidence type="ECO:0000256" key="2">
    <source>
        <dbReference type="SAM" id="Phobius"/>
    </source>
</evidence>
<dbReference type="EMBL" id="JACZDF010000002">
    <property type="protein sequence ID" value="MBD9698543.1"/>
    <property type="molecule type" value="Genomic_DNA"/>
</dbReference>
<gene>
    <name evidence="3" type="ORF">IGS67_03410</name>
</gene>
<proteinExistence type="predicted"/>